<keyword evidence="6 7" id="KW-0012">Acyltransferase</keyword>
<keyword evidence="10" id="KW-1185">Reference proteome</keyword>
<dbReference type="PROSITE" id="PS50216">
    <property type="entry name" value="DHHC"/>
    <property type="match status" value="1"/>
</dbReference>
<feature type="transmembrane region" description="Helical" evidence="7">
    <location>
        <begin position="132"/>
        <end position="155"/>
    </location>
</feature>
<evidence type="ECO:0000256" key="6">
    <source>
        <dbReference type="ARBA" id="ARBA00023315"/>
    </source>
</evidence>
<proteinExistence type="inferred from homology"/>
<dbReference type="EMBL" id="GL832961">
    <property type="protein sequence ID" value="EGD82497.1"/>
    <property type="molecule type" value="Genomic_DNA"/>
</dbReference>
<dbReference type="eggNOG" id="KOG1311">
    <property type="taxonomic scope" value="Eukaryota"/>
</dbReference>
<evidence type="ECO:0000256" key="4">
    <source>
        <dbReference type="ARBA" id="ARBA00022989"/>
    </source>
</evidence>
<dbReference type="FunCoup" id="F2U4D1">
    <property type="interactions" value="1343"/>
</dbReference>
<dbReference type="GeneID" id="16076320"/>
<name>F2U4D1_SALR5</name>
<dbReference type="InterPro" id="IPR039859">
    <property type="entry name" value="PFA4/ZDH16/20/ERF2-like"/>
</dbReference>
<evidence type="ECO:0000256" key="5">
    <source>
        <dbReference type="ARBA" id="ARBA00023136"/>
    </source>
</evidence>
<dbReference type="AlphaFoldDB" id="F2U4D1"/>
<dbReference type="EC" id="2.3.1.225" evidence="7"/>
<dbReference type="GO" id="GO:0019706">
    <property type="term" value="F:protein-cysteine S-palmitoyltransferase activity"/>
    <property type="evidence" value="ECO:0007669"/>
    <property type="project" value="UniProtKB-EC"/>
</dbReference>
<comment type="domain">
    <text evidence="7">The DHHC domain is required for palmitoyltransferase activity.</text>
</comment>
<dbReference type="InterPro" id="IPR001594">
    <property type="entry name" value="Palmitoyltrfase_DHHC"/>
</dbReference>
<dbReference type="Proteomes" id="UP000007799">
    <property type="component" value="Unassembled WGS sequence"/>
</dbReference>
<evidence type="ECO:0000256" key="7">
    <source>
        <dbReference type="RuleBase" id="RU079119"/>
    </source>
</evidence>
<feature type="transmembrane region" description="Helical" evidence="7">
    <location>
        <begin position="42"/>
        <end position="63"/>
    </location>
</feature>
<organism evidence="10">
    <name type="scientific">Salpingoeca rosetta (strain ATCC 50818 / BSB-021)</name>
    <dbReference type="NCBI Taxonomy" id="946362"/>
    <lineage>
        <taxon>Eukaryota</taxon>
        <taxon>Choanoflagellata</taxon>
        <taxon>Craspedida</taxon>
        <taxon>Salpingoecidae</taxon>
        <taxon>Salpingoeca</taxon>
    </lineage>
</organism>
<evidence type="ECO:0000256" key="1">
    <source>
        <dbReference type="ARBA" id="ARBA00004141"/>
    </source>
</evidence>
<dbReference type="RefSeq" id="XP_004995733.1">
    <property type="nucleotide sequence ID" value="XM_004995676.1"/>
</dbReference>
<reference evidence="9" key="1">
    <citation type="submission" date="2009-08" db="EMBL/GenBank/DDBJ databases">
        <title>Annotation of Salpingoeca rosetta.</title>
        <authorList>
            <consortium name="The Broad Institute Genome Sequencing Platform"/>
            <person name="Russ C."/>
            <person name="Cuomo C."/>
            <person name="Burger G."/>
            <person name="Gray M.W."/>
            <person name="Holland P.W.H."/>
            <person name="King N."/>
            <person name="Lang F.B.F."/>
            <person name="Roger A.J."/>
            <person name="Ruiz-Trillo I."/>
            <person name="Young S.K."/>
            <person name="Zeng Q."/>
            <person name="Gargeya S."/>
            <person name="Alvarado L."/>
            <person name="Berlin A."/>
            <person name="Chapman S.B."/>
            <person name="Chen Z."/>
            <person name="Freedman E."/>
            <person name="Gellesch M."/>
            <person name="Goldberg J."/>
            <person name="Griggs A."/>
            <person name="Gujja S."/>
            <person name="Heilman E."/>
            <person name="Heiman D."/>
            <person name="Howarth C."/>
            <person name="Mehta T."/>
            <person name="Neiman D."/>
            <person name="Pearson M."/>
            <person name="Roberts A."/>
            <person name="Saif S."/>
            <person name="Shea T."/>
            <person name="Shenoy N."/>
            <person name="Sisk P."/>
            <person name="Stolte C."/>
            <person name="Sykes S."/>
            <person name="White J."/>
            <person name="Yandava C."/>
            <person name="Haas B."/>
            <person name="Nusbaum C."/>
            <person name="Birren B."/>
        </authorList>
    </citation>
    <scope>NUCLEOTIDE SEQUENCE [LARGE SCALE GENOMIC DNA]</scope>
    <source>
        <strain evidence="9">ATCC 50818</strain>
    </source>
</reference>
<dbReference type="PANTHER" id="PTHR12246">
    <property type="entry name" value="PALMITOYLTRANSFERASE ZDHHC16"/>
    <property type="match status" value="1"/>
</dbReference>
<comment type="subcellular location">
    <subcellularLocation>
        <location evidence="1">Membrane</location>
        <topology evidence="1">Multi-pass membrane protein</topology>
    </subcellularLocation>
</comment>
<gene>
    <name evidence="9" type="ORF">PTSG_03145</name>
</gene>
<keyword evidence="4 7" id="KW-1133">Transmembrane helix</keyword>
<evidence type="ECO:0000313" key="9">
    <source>
        <dbReference type="EMBL" id="EGD82497.1"/>
    </source>
</evidence>
<keyword evidence="2 7" id="KW-0808">Transferase</keyword>
<comment type="catalytic activity">
    <reaction evidence="7">
        <text>L-cysteinyl-[protein] + hexadecanoyl-CoA = S-hexadecanoyl-L-cysteinyl-[protein] + CoA</text>
        <dbReference type="Rhea" id="RHEA:36683"/>
        <dbReference type="Rhea" id="RHEA-COMP:10131"/>
        <dbReference type="Rhea" id="RHEA-COMP:11032"/>
        <dbReference type="ChEBI" id="CHEBI:29950"/>
        <dbReference type="ChEBI" id="CHEBI:57287"/>
        <dbReference type="ChEBI" id="CHEBI:57379"/>
        <dbReference type="ChEBI" id="CHEBI:74151"/>
        <dbReference type="EC" id="2.3.1.225"/>
    </reaction>
</comment>
<evidence type="ECO:0000313" key="10">
    <source>
        <dbReference type="Proteomes" id="UP000007799"/>
    </source>
</evidence>
<dbReference type="KEGG" id="sre:PTSG_03145"/>
<sequence>MPALGGDGRVWINVDCCGLFTATMTYALMVLGLLGALHLLDIGTSVGLFLFLLLFGTVSLAGLSHMRCMLTDPGSVPSLPREIELEHIPKGELRLRNGEYVSVCRRCHTYKPERAHHCSVVNNCVGENNQKFFILFTAYIFLSALVLLLIIIHHFRSCPSPRECIFDSDRALRPLVVFGLIMESLLFGLFTLIMTCDQLYNIANETSTIDRIKGSKLGRAAESTVDKLRVVFGSHPHWTWLLPLEGAELRFRKRQLEHVV</sequence>
<dbReference type="OMA" id="VCVVMTW"/>
<evidence type="ECO:0000256" key="2">
    <source>
        <dbReference type="ARBA" id="ARBA00022679"/>
    </source>
</evidence>
<feature type="domain" description="Palmitoyltransferase DHHC" evidence="8">
    <location>
        <begin position="101"/>
        <end position="213"/>
    </location>
</feature>
<keyword evidence="3 7" id="KW-0812">Transmembrane</keyword>
<dbReference type="OrthoDB" id="331948at2759"/>
<dbReference type="STRING" id="946362.F2U4D1"/>
<accession>F2U4D1</accession>
<feature type="transmembrane region" description="Helical" evidence="7">
    <location>
        <begin position="12"/>
        <end position="36"/>
    </location>
</feature>
<keyword evidence="5 7" id="KW-0472">Membrane</keyword>
<evidence type="ECO:0000256" key="3">
    <source>
        <dbReference type="ARBA" id="ARBA00022692"/>
    </source>
</evidence>
<feature type="transmembrane region" description="Helical" evidence="7">
    <location>
        <begin position="175"/>
        <end position="194"/>
    </location>
</feature>
<protein>
    <recommendedName>
        <fullName evidence="7">Palmitoyltransferase</fullName>
        <ecNumber evidence="7">2.3.1.225</ecNumber>
    </recommendedName>
</protein>
<dbReference type="InParanoid" id="F2U4D1"/>
<comment type="similarity">
    <text evidence="7">Belongs to the DHHC palmitoyltransferase family.</text>
</comment>
<evidence type="ECO:0000259" key="8">
    <source>
        <dbReference type="Pfam" id="PF01529"/>
    </source>
</evidence>
<dbReference type="Pfam" id="PF01529">
    <property type="entry name" value="DHHC"/>
    <property type="match status" value="1"/>
</dbReference>
<dbReference type="GO" id="GO:0016020">
    <property type="term" value="C:membrane"/>
    <property type="evidence" value="ECO:0007669"/>
    <property type="project" value="UniProtKB-SubCell"/>
</dbReference>